<proteinExistence type="predicted"/>
<feature type="domain" description="Aminotransferase-like plant mobile" evidence="3">
    <location>
        <begin position="5"/>
        <end position="201"/>
    </location>
</feature>
<accession>W1PSE8</accession>
<dbReference type="Pfam" id="PF10536">
    <property type="entry name" value="PMD"/>
    <property type="match status" value="1"/>
</dbReference>
<keyword evidence="5" id="KW-1185">Reference proteome</keyword>
<feature type="chain" id="PRO_5004808192" description="Aminotransferase-like plant mobile domain-containing protein" evidence="2">
    <location>
        <begin position="25"/>
        <end position="245"/>
    </location>
</feature>
<evidence type="ECO:0000256" key="1">
    <source>
        <dbReference type="SAM" id="MobiDB-lite"/>
    </source>
</evidence>
<reference evidence="5" key="1">
    <citation type="journal article" date="2013" name="Science">
        <title>The Amborella genome and the evolution of flowering plants.</title>
        <authorList>
            <consortium name="Amborella Genome Project"/>
        </authorList>
    </citation>
    <scope>NUCLEOTIDE SEQUENCE [LARGE SCALE GENOMIC DNA]</scope>
</reference>
<feature type="signal peptide" evidence="2">
    <location>
        <begin position="1"/>
        <end position="24"/>
    </location>
</feature>
<evidence type="ECO:0000313" key="5">
    <source>
        <dbReference type="Proteomes" id="UP000017836"/>
    </source>
</evidence>
<dbReference type="HOGENOM" id="CLU_099205_0_0_1"/>
<dbReference type="PANTHER" id="PTHR46033">
    <property type="entry name" value="PROTEIN MAIN-LIKE 2"/>
    <property type="match status" value="1"/>
</dbReference>
<keyword evidence="2" id="KW-0732">Signal</keyword>
<dbReference type="PANTHER" id="PTHR46033:SF1">
    <property type="entry name" value="PROTEIN MAIN-LIKE 2"/>
    <property type="match status" value="1"/>
</dbReference>
<gene>
    <name evidence="4" type="ORF">AMTR_s00027p00193830</name>
</gene>
<evidence type="ECO:0000256" key="2">
    <source>
        <dbReference type="SAM" id="SignalP"/>
    </source>
</evidence>
<sequence>MVVVGQYPWGAVALVFLFRGLSKAIRPGHQHLSGSITRLLCWAYKHLNLLCQIPKEIRAGQLRSLKWVPPKEWDNSHNFHLVLRQETDNARINDVIWTLYNDYPDHGNETEEDKDYDIIVRQTALCHIYLICGHICEGYMPDRVLWQFQLHQWISADPSQWERRERRARLVHEGYNPRNWDVIGEALHLLKIYDPKATREEDAYEELDLDDDVEDVQQLWLPSPPDEGPSNTQPIPTLVQPEEPR</sequence>
<dbReference type="Proteomes" id="UP000017836">
    <property type="component" value="Unassembled WGS sequence"/>
</dbReference>
<dbReference type="InterPro" id="IPR044824">
    <property type="entry name" value="MAIN-like"/>
</dbReference>
<evidence type="ECO:0000313" key="4">
    <source>
        <dbReference type="EMBL" id="ERN10759.1"/>
    </source>
</evidence>
<protein>
    <recommendedName>
        <fullName evidence="3">Aminotransferase-like plant mobile domain-containing protein</fullName>
    </recommendedName>
</protein>
<evidence type="ECO:0000259" key="3">
    <source>
        <dbReference type="Pfam" id="PF10536"/>
    </source>
</evidence>
<dbReference type="AlphaFoldDB" id="W1PSE8"/>
<organism evidence="4 5">
    <name type="scientific">Amborella trichopoda</name>
    <dbReference type="NCBI Taxonomy" id="13333"/>
    <lineage>
        <taxon>Eukaryota</taxon>
        <taxon>Viridiplantae</taxon>
        <taxon>Streptophyta</taxon>
        <taxon>Embryophyta</taxon>
        <taxon>Tracheophyta</taxon>
        <taxon>Spermatophyta</taxon>
        <taxon>Magnoliopsida</taxon>
        <taxon>Amborellales</taxon>
        <taxon>Amborellaceae</taxon>
        <taxon>Amborella</taxon>
    </lineage>
</organism>
<dbReference type="Gramene" id="ERN10759">
    <property type="protein sequence ID" value="ERN10759"/>
    <property type="gene ID" value="AMTR_s00027p00193830"/>
</dbReference>
<dbReference type="EMBL" id="KI392798">
    <property type="protein sequence ID" value="ERN10759.1"/>
    <property type="molecule type" value="Genomic_DNA"/>
</dbReference>
<name>W1PSE8_AMBTC</name>
<dbReference type="GO" id="GO:0010073">
    <property type="term" value="P:meristem maintenance"/>
    <property type="evidence" value="ECO:0007669"/>
    <property type="project" value="InterPro"/>
</dbReference>
<feature type="region of interest" description="Disordered" evidence="1">
    <location>
        <begin position="219"/>
        <end position="245"/>
    </location>
</feature>
<dbReference type="InterPro" id="IPR019557">
    <property type="entry name" value="AminoTfrase-like_pln_mobile"/>
</dbReference>